<feature type="signal peptide" evidence="2">
    <location>
        <begin position="1"/>
        <end position="22"/>
    </location>
</feature>
<reference evidence="3" key="1">
    <citation type="journal article" date="2009" name="Rice">
        <title>De Novo Next Generation Sequencing of Plant Genomes.</title>
        <authorList>
            <person name="Rounsley S."/>
            <person name="Marri P.R."/>
            <person name="Yu Y."/>
            <person name="He R."/>
            <person name="Sisneros N."/>
            <person name="Goicoechea J.L."/>
            <person name="Lee S.J."/>
            <person name="Angelova A."/>
            <person name="Kudrna D."/>
            <person name="Luo M."/>
            <person name="Affourtit J."/>
            <person name="Desany B."/>
            <person name="Knight J."/>
            <person name="Niazi F."/>
            <person name="Egholm M."/>
            <person name="Wing R.A."/>
        </authorList>
    </citation>
    <scope>NUCLEOTIDE SEQUENCE [LARGE SCALE GENOMIC DNA]</scope>
    <source>
        <strain evidence="3">cv. IRGC 105608</strain>
    </source>
</reference>
<evidence type="ECO:0000313" key="3">
    <source>
        <dbReference type="EnsemblPlants" id="OBART05G03280.1"/>
    </source>
</evidence>
<dbReference type="Proteomes" id="UP000026960">
    <property type="component" value="Chromosome 5"/>
</dbReference>
<name>A0A0D3G383_9ORYZ</name>
<dbReference type="AlphaFoldDB" id="A0A0D3G383"/>
<evidence type="ECO:0000313" key="4">
    <source>
        <dbReference type="Proteomes" id="UP000026960"/>
    </source>
</evidence>
<feature type="region of interest" description="Disordered" evidence="1">
    <location>
        <begin position="27"/>
        <end position="52"/>
    </location>
</feature>
<dbReference type="PaxDb" id="65489-OBART05G03280.1"/>
<evidence type="ECO:0000256" key="1">
    <source>
        <dbReference type="SAM" id="MobiDB-lite"/>
    </source>
</evidence>
<protein>
    <recommendedName>
        <fullName evidence="5">Secreted protein</fullName>
    </recommendedName>
</protein>
<sequence>MPEIQLVLLVLVVGSGLLAVLAAAAAGSTGGGTGSAGNNRPHGTGGPSTASPYKQHVVSTCWGHARCMVYVVTPGGHS</sequence>
<dbReference type="EnsemblPlants" id="OBART05G03280.1">
    <property type="protein sequence ID" value="OBART05G03280.1"/>
    <property type="gene ID" value="OBART05G03280"/>
</dbReference>
<reference evidence="3" key="2">
    <citation type="submission" date="2015-03" db="UniProtKB">
        <authorList>
            <consortium name="EnsemblPlants"/>
        </authorList>
    </citation>
    <scope>IDENTIFICATION</scope>
</reference>
<dbReference type="Gramene" id="OBART05G03280.1">
    <property type="protein sequence ID" value="OBART05G03280.1"/>
    <property type="gene ID" value="OBART05G03280"/>
</dbReference>
<dbReference type="HOGENOM" id="CLU_2625855_0_0_1"/>
<accession>A0A0D3G383</accession>
<evidence type="ECO:0000256" key="2">
    <source>
        <dbReference type="SAM" id="SignalP"/>
    </source>
</evidence>
<feature type="chain" id="PRO_5002276008" description="Secreted protein" evidence="2">
    <location>
        <begin position="23"/>
        <end position="78"/>
    </location>
</feature>
<proteinExistence type="predicted"/>
<evidence type="ECO:0008006" key="5">
    <source>
        <dbReference type="Google" id="ProtNLM"/>
    </source>
</evidence>
<keyword evidence="4" id="KW-1185">Reference proteome</keyword>
<keyword evidence="2" id="KW-0732">Signal</keyword>
<organism evidence="3">
    <name type="scientific">Oryza barthii</name>
    <dbReference type="NCBI Taxonomy" id="65489"/>
    <lineage>
        <taxon>Eukaryota</taxon>
        <taxon>Viridiplantae</taxon>
        <taxon>Streptophyta</taxon>
        <taxon>Embryophyta</taxon>
        <taxon>Tracheophyta</taxon>
        <taxon>Spermatophyta</taxon>
        <taxon>Magnoliopsida</taxon>
        <taxon>Liliopsida</taxon>
        <taxon>Poales</taxon>
        <taxon>Poaceae</taxon>
        <taxon>BOP clade</taxon>
        <taxon>Oryzoideae</taxon>
        <taxon>Oryzeae</taxon>
        <taxon>Oryzinae</taxon>
        <taxon>Oryza</taxon>
    </lineage>
</organism>